<comment type="similarity">
    <text evidence="4">Belongs to the ferredoxin thioredoxin reductase alpha subunit family.</text>
</comment>
<dbReference type="OrthoDB" id="1916328at2759"/>
<evidence type="ECO:0000259" key="5">
    <source>
        <dbReference type="Pfam" id="PF02941"/>
    </source>
</evidence>
<accession>D8RDQ2</accession>
<dbReference type="InParanoid" id="D8RDQ2"/>
<dbReference type="EMBL" id="GL377577">
    <property type="protein sequence ID" value="EFJ29541.1"/>
    <property type="molecule type" value="Genomic_DNA"/>
</dbReference>
<dbReference type="InterPro" id="IPR044166">
    <property type="entry name" value="FTRV"/>
</dbReference>
<evidence type="ECO:0000313" key="6">
    <source>
        <dbReference type="EMBL" id="EFJ29541.1"/>
    </source>
</evidence>
<dbReference type="GO" id="GO:0016491">
    <property type="term" value="F:oxidoreductase activity"/>
    <property type="evidence" value="ECO:0007669"/>
    <property type="project" value="UniProtKB-KW"/>
</dbReference>
<evidence type="ECO:0000256" key="3">
    <source>
        <dbReference type="ARBA" id="ARBA00034474"/>
    </source>
</evidence>
<dbReference type="PANTHER" id="PTHR46937">
    <property type="entry name" value="FERREDOXIN-THIOREDOXIN REDUCTASE, VARIABLE CHAIN"/>
    <property type="match status" value="1"/>
</dbReference>
<dbReference type="eggNOG" id="ENOG502SDKS">
    <property type="taxonomic scope" value="Eukaryota"/>
</dbReference>
<dbReference type="PANTHER" id="PTHR46937:SF4">
    <property type="entry name" value="FERREDOXIN-THIOREDOXIN REDUCTASE SUBUNIT A1, CHLOROPLASTIC"/>
    <property type="match status" value="1"/>
</dbReference>
<organism evidence="7">
    <name type="scientific">Selaginella moellendorffii</name>
    <name type="common">Spikemoss</name>
    <dbReference type="NCBI Taxonomy" id="88036"/>
    <lineage>
        <taxon>Eukaryota</taxon>
        <taxon>Viridiplantae</taxon>
        <taxon>Streptophyta</taxon>
        <taxon>Embryophyta</taxon>
        <taxon>Tracheophyta</taxon>
        <taxon>Lycopodiopsida</taxon>
        <taxon>Selaginellales</taxon>
        <taxon>Selaginellaceae</taxon>
        <taxon>Selaginella</taxon>
    </lineage>
</organism>
<dbReference type="SUPFAM" id="SSF50090">
    <property type="entry name" value="Electron transport accessory proteins"/>
    <property type="match status" value="1"/>
</dbReference>
<keyword evidence="7" id="KW-1185">Reference proteome</keyword>
<reference evidence="6 7" key="1">
    <citation type="journal article" date="2011" name="Science">
        <title>The Selaginella genome identifies genetic changes associated with the evolution of vascular plants.</title>
        <authorList>
            <person name="Banks J.A."/>
            <person name="Nishiyama T."/>
            <person name="Hasebe M."/>
            <person name="Bowman J.L."/>
            <person name="Gribskov M."/>
            <person name="dePamphilis C."/>
            <person name="Albert V.A."/>
            <person name="Aono N."/>
            <person name="Aoyama T."/>
            <person name="Ambrose B.A."/>
            <person name="Ashton N.W."/>
            <person name="Axtell M.J."/>
            <person name="Barker E."/>
            <person name="Barker M.S."/>
            <person name="Bennetzen J.L."/>
            <person name="Bonawitz N.D."/>
            <person name="Chapple C."/>
            <person name="Cheng C."/>
            <person name="Correa L.G."/>
            <person name="Dacre M."/>
            <person name="DeBarry J."/>
            <person name="Dreyer I."/>
            <person name="Elias M."/>
            <person name="Engstrom E.M."/>
            <person name="Estelle M."/>
            <person name="Feng L."/>
            <person name="Finet C."/>
            <person name="Floyd S.K."/>
            <person name="Frommer W.B."/>
            <person name="Fujita T."/>
            <person name="Gramzow L."/>
            <person name="Gutensohn M."/>
            <person name="Harholt J."/>
            <person name="Hattori M."/>
            <person name="Heyl A."/>
            <person name="Hirai T."/>
            <person name="Hiwatashi Y."/>
            <person name="Ishikawa M."/>
            <person name="Iwata M."/>
            <person name="Karol K.G."/>
            <person name="Koehler B."/>
            <person name="Kolukisaoglu U."/>
            <person name="Kubo M."/>
            <person name="Kurata T."/>
            <person name="Lalonde S."/>
            <person name="Li K."/>
            <person name="Li Y."/>
            <person name="Litt A."/>
            <person name="Lyons E."/>
            <person name="Manning G."/>
            <person name="Maruyama T."/>
            <person name="Michael T.P."/>
            <person name="Mikami K."/>
            <person name="Miyazaki S."/>
            <person name="Morinaga S."/>
            <person name="Murata T."/>
            <person name="Mueller-Roeber B."/>
            <person name="Nelson D.R."/>
            <person name="Obara M."/>
            <person name="Oguri Y."/>
            <person name="Olmstead R.G."/>
            <person name="Onodera N."/>
            <person name="Petersen B.L."/>
            <person name="Pils B."/>
            <person name="Prigge M."/>
            <person name="Rensing S.A."/>
            <person name="Riano-Pachon D.M."/>
            <person name="Roberts A.W."/>
            <person name="Sato Y."/>
            <person name="Scheller H.V."/>
            <person name="Schulz B."/>
            <person name="Schulz C."/>
            <person name="Shakirov E.V."/>
            <person name="Shibagaki N."/>
            <person name="Shinohara N."/>
            <person name="Shippen D.E."/>
            <person name="Soerensen I."/>
            <person name="Sotooka R."/>
            <person name="Sugimoto N."/>
            <person name="Sugita M."/>
            <person name="Sumikawa N."/>
            <person name="Tanurdzic M."/>
            <person name="Theissen G."/>
            <person name="Ulvskov P."/>
            <person name="Wakazuki S."/>
            <person name="Weng J.K."/>
            <person name="Willats W.W."/>
            <person name="Wipf D."/>
            <person name="Wolf P.G."/>
            <person name="Yang L."/>
            <person name="Zimmer A.D."/>
            <person name="Zhu Q."/>
            <person name="Mitros T."/>
            <person name="Hellsten U."/>
            <person name="Loque D."/>
            <person name="Otillar R."/>
            <person name="Salamov A."/>
            <person name="Schmutz J."/>
            <person name="Shapiro H."/>
            <person name="Lindquist E."/>
            <person name="Lucas S."/>
            <person name="Rokhsar D."/>
            <person name="Grigoriev I.V."/>
        </authorList>
    </citation>
    <scope>NUCLEOTIDE SEQUENCE [LARGE SCALE GENOMIC DNA]</scope>
</reference>
<comment type="function">
    <text evidence="3">Variable subunit of the ferredoxin-thioredoxin reductase (FTR), which catalyzes the two-electron reduction of thioredoxins by the electrons provided by reduced ferredoxin.</text>
</comment>
<dbReference type="Gramene" id="EFJ29541">
    <property type="protein sequence ID" value="EFJ29541"/>
    <property type="gene ID" value="SELMODRAFT_170523"/>
</dbReference>
<dbReference type="Proteomes" id="UP000001514">
    <property type="component" value="Unassembled WGS sequence"/>
</dbReference>
<dbReference type="InterPro" id="IPR004207">
    <property type="entry name" value="Fd_thioredoxin_Rdtase_alpha"/>
</dbReference>
<protein>
    <recommendedName>
        <fullName evidence="5">Ferredoxin thioredoxin reductase alpha chain domain-containing protein</fullName>
    </recommendedName>
</protein>
<keyword evidence="1" id="KW-0560">Oxidoreductase</keyword>
<feature type="domain" description="Ferredoxin thioredoxin reductase alpha chain" evidence="5">
    <location>
        <begin position="82"/>
        <end position="153"/>
    </location>
</feature>
<dbReference type="STRING" id="88036.D8RDQ2"/>
<evidence type="ECO:0000256" key="4">
    <source>
        <dbReference type="ARBA" id="ARBA00034490"/>
    </source>
</evidence>
<dbReference type="Pfam" id="PF02941">
    <property type="entry name" value="FeThRed_A"/>
    <property type="match status" value="1"/>
</dbReference>
<dbReference type="GO" id="GO:0015979">
    <property type="term" value="P:photosynthesis"/>
    <property type="evidence" value="ECO:0007669"/>
    <property type="project" value="InterPro"/>
</dbReference>
<evidence type="ECO:0000256" key="2">
    <source>
        <dbReference type="ARBA" id="ARBA00026011"/>
    </source>
</evidence>
<dbReference type="HOGENOM" id="CLU_115599_1_0_1"/>
<dbReference type="Gene3D" id="2.30.30.50">
    <property type="match status" value="1"/>
</dbReference>
<comment type="subunit">
    <text evidence="2">Heterodimer of subunit A (variable subunit) and subunit B (catalytic subunit). Heterodimeric FTR forms a complex with ferredoxin and thioredoxin.</text>
</comment>
<gene>
    <name evidence="6" type="ORF">SELMODRAFT_170523</name>
</gene>
<dbReference type="KEGG" id="smo:SELMODRAFT_170523"/>
<name>D8RDQ2_SELML</name>
<proteinExistence type="inferred from homology"/>
<evidence type="ECO:0000313" key="7">
    <source>
        <dbReference type="Proteomes" id="UP000001514"/>
    </source>
</evidence>
<dbReference type="InterPro" id="IPR008990">
    <property type="entry name" value="Elect_transpt_acc-like_dom_sf"/>
</dbReference>
<dbReference type="AlphaFoldDB" id="D8RDQ2"/>
<sequence length="158" mass="16637">MPLVANSLSAPSICGAQFQRQACAPSTSSASTVACSSRHKISSRTVPSITSQPRRRRAGLAICEIAVGRQGAAAAAAAAAGVGSRIRVKGPLKVFHVPKNPEFDLGGQEGEVKEVLTSWKGKIISANLPYKTQFALSIDGKEVKLIAHLREDEFEVIG</sequence>
<evidence type="ECO:0000256" key="1">
    <source>
        <dbReference type="ARBA" id="ARBA00023002"/>
    </source>
</evidence>
<dbReference type="OMA" id="EHIVEWK"/>